<evidence type="ECO:0000313" key="3">
    <source>
        <dbReference type="EMBL" id="OAB86565.1"/>
    </source>
</evidence>
<feature type="chain" id="PRO_5038463556" description="Peptidase M11 gametolysin domain-containing protein" evidence="2">
    <location>
        <begin position="25"/>
        <end position="687"/>
    </location>
</feature>
<evidence type="ECO:0000313" key="4">
    <source>
        <dbReference type="Proteomes" id="UP000076976"/>
    </source>
</evidence>
<dbReference type="EMBL" id="LQZG01000004">
    <property type="protein sequence ID" value="OAB86565.1"/>
    <property type="molecule type" value="Genomic_DNA"/>
</dbReference>
<feature type="region of interest" description="Disordered" evidence="1">
    <location>
        <begin position="134"/>
        <end position="153"/>
    </location>
</feature>
<sequence length="687" mass="71133">MTHRPLVAALATCAALVLAAPAVASPTAPGPAAAAPAAGDDVAQVRLTGTLLTTAVEPGPGDAHEPRVRRPAHAAVQVGDTLVPVDATAVADVPSGSRVTLDVRVPDSVVDAAGEGRALRVPTVAGRVETHDLEGADVDAASDGSPAPASSDIGRATTDQAIAPDAQPLVVDEVVVNRTTAAASYTPATRKITAVNVVPRGGSADPASSTEIRRMVAGADTFWRASSRGTLQISLERIAPSFRSAFGCDEPSKLWNDAAARIGWTEASNTTLLLVLPEDLPPSLGCSYGLGTIGTTPNSAGFVYGMGTSVDLLAHEVGHNMSLMHADLLTCETRAQDVRLSGGWWPSACSEWDYGDGQDIMSADGEGSSPMLSTPRAWQLGLLERSAVKALPADGVTRVTLRPLAGRTGLRGATVVSSYSGVRYWVEYRTPSGLDADNTYGQKTGVRVLRLGPGGTTVLLDPTPTGDVDADLRLTSGRTLRTYDGRVGVRTVSASSSAAVVDITTSSTATRFTSTSAPRISGTAGVGRTLTARPGGWLPAATSLTYRWYRDGAAISGASSRAYRQTTADAGRSLTVRVVASGPGLRATSSYSAAVGVPLHATTRPSVAGSPRVGRTLEGRVGRWTPTPTSYAYRWYRDGRPITDARGSTYRVTSSDLGRRLAVRVTARRTGSTTGIVTSAPTAAVTR</sequence>
<dbReference type="AlphaFoldDB" id="A0A176QA63"/>
<dbReference type="Proteomes" id="UP000076976">
    <property type="component" value="Unassembled WGS sequence"/>
</dbReference>
<feature type="compositionally biased region" description="Low complexity" evidence="1">
    <location>
        <begin position="138"/>
        <end position="152"/>
    </location>
</feature>
<gene>
    <name evidence="3" type="ORF">AWH69_14740</name>
</gene>
<name>A0A176QA63_9MICO</name>
<organism evidence="3 4">
    <name type="scientific">Janibacter melonis</name>
    <dbReference type="NCBI Taxonomy" id="262209"/>
    <lineage>
        <taxon>Bacteria</taxon>
        <taxon>Bacillati</taxon>
        <taxon>Actinomycetota</taxon>
        <taxon>Actinomycetes</taxon>
        <taxon>Micrococcales</taxon>
        <taxon>Intrasporangiaceae</taxon>
        <taxon>Janibacter</taxon>
    </lineage>
</organism>
<evidence type="ECO:0000256" key="1">
    <source>
        <dbReference type="SAM" id="MobiDB-lite"/>
    </source>
</evidence>
<reference evidence="3 4" key="1">
    <citation type="submission" date="2016-01" db="EMBL/GenBank/DDBJ databases">
        <title>Janibacter melonis strain CD11_4 genome sequencing and assembly.</title>
        <authorList>
            <person name="Nair G.R."/>
            <person name="Kaur G."/>
            <person name="Chander A.M."/>
            <person name="Mayilraj S."/>
        </authorList>
    </citation>
    <scope>NUCLEOTIDE SEQUENCE [LARGE SCALE GENOMIC DNA]</scope>
    <source>
        <strain evidence="3 4">CD11-4</strain>
    </source>
</reference>
<dbReference type="STRING" id="262209.AWH69_14740"/>
<evidence type="ECO:0000256" key="2">
    <source>
        <dbReference type="SAM" id="SignalP"/>
    </source>
</evidence>
<evidence type="ECO:0008006" key="5">
    <source>
        <dbReference type="Google" id="ProtNLM"/>
    </source>
</evidence>
<keyword evidence="2" id="KW-0732">Signal</keyword>
<dbReference type="Gene3D" id="2.60.40.2700">
    <property type="match status" value="2"/>
</dbReference>
<dbReference type="RefSeq" id="WP_068277564.1">
    <property type="nucleotide sequence ID" value="NZ_LQZG01000004.1"/>
</dbReference>
<keyword evidence="4" id="KW-1185">Reference proteome</keyword>
<protein>
    <recommendedName>
        <fullName evidence="5">Peptidase M11 gametolysin domain-containing protein</fullName>
    </recommendedName>
</protein>
<accession>A0A176QA63</accession>
<proteinExistence type="predicted"/>
<comment type="caution">
    <text evidence="3">The sequence shown here is derived from an EMBL/GenBank/DDBJ whole genome shotgun (WGS) entry which is preliminary data.</text>
</comment>
<feature type="signal peptide" evidence="2">
    <location>
        <begin position="1"/>
        <end position="24"/>
    </location>
</feature>